<dbReference type="Pfam" id="PF01466">
    <property type="entry name" value="Skp1"/>
    <property type="match status" value="2"/>
</dbReference>
<evidence type="ECO:0000313" key="11">
    <source>
        <dbReference type="Proteomes" id="UP001408789"/>
    </source>
</evidence>
<feature type="compositionally biased region" description="Basic residues" evidence="8">
    <location>
        <begin position="575"/>
        <end position="586"/>
    </location>
</feature>
<evidence type="ECO:0000256" key="8">
    <source>
        <dbReference type="SAM" id="MobiDB-lite"/>
    </source>
</evidence>
<comment type="subunit">
    <text evidence="4">Part of a SCF (SKP1-cullin-F-box) protein ligase complex.</text>
</comment>
<dbReference type="AlphaFoldDB" id="A0AAP0CL65"/>
<dbReference type="Proteomes" id="UP001408789">
    <property type="component" value="Unassembled WGS sequence"/>
</dbReference>
<dbReference type="InterPro" id="IPR016072">
    <property type="entry name" value="Skp1_comp_dimer"/>
</dbReference>
<dbReference type="InterPro" id="IPR016897">
    <property type="entry name" value="SKP1"/>
</dbReference>
<feature type="domain" description="SKP1 component dimerisation" evidence="9">
    <location>
        <begin position="114"/>
        <end position="152"/>
    </location>
</feature>
<dbReference type="GO" id="GO:0009867">
    <property type="term" value="P:jasmonic acid mediated signaling pathway"/>
    <property type="evidence" value="ECO:0007669"/>
    <property type="project" value="UniProtKB-ARBA"/>
</dbReference>
<keyword evidence="6" id="KW-0539">Nucleus</keyword>
<keyword evidence="11" id="KW-1185">Reference proteome</keyword>
<keyword evidence="5" id="KW-0833">Ubl conjugation pathway</keyword>
<feature type="compositionally biased region" description="Polar residues" evidence="8">
    <location>
        <begin position="595"/>
        <end position="615"/>
    </location>
</feature>
<reference evidence="10 11" key="1">
    <citation type="submission" date="2024-04" db="EMBL/GenBank/DDBJ databases">
        <title>The reference genome of an endangered Asteraceae, Deinandra increscens subsp. villosa, native to the Central Coast of California.</title>
        <authorList>
            <person name="Guilliams M."/>
            <person name="Hasenstab-Lehman K."/>
            <person name="Meyer R."/>
            <person name="Mcevoy S."/>
        </authorList>
    </citation>
    <scope>NUCLEOTIDE SEQUENCE [LARGE SCALE GENOMIC DNA]</scope>
    <source>
        <tissue evidence="10">Leaf</tissue>
    </source>
</reference>
<organism evidence="10 11">
    <name type="scientific">Deinandra increscens subsp. villosa</name>
    <dbReference type="NCBI Taxonomy" id="3103831"/>
    <lineage>
        <taxon>Eukaryota</taxon>
        <taxon>Viridiplantae</taxon>
        <taxon>Streptophyta</taxon>
        <taxon>Embryophyta</taxon>
        <taxon>Tracheophyta</taxon>
        <taxon>Spermatophyta</taxon>
        <taxon>Magnoliopsida</taxon>
        <taxon>eudicotyledons</taxon>
        <taxon>Gunneridae</taxon>
        <taxon>Pentapetalae</taxon>
        <taxon>asterids</taxon>
        <taxon>campanulids</taxon>
        <taxon>Asterales</taxon>
        <taxon>Asteraceae</taxon>
        <taxon>Asteroideae</taxon>
        <taxon>Heliantheae alliance</taxon>
        <taxon>Madieae</taxon>
        <taxon>Madiinae</taxon>
        <taxon>Deinandra</taxon>
    </lineage>
</organism>
<evidence type="ECO:0000256" key="4">
    <source>
        <dbReference type="ARBA" id="ARBA00011621"/>
    </source>
</evidence>
<feature type="compositionally biased region" description="Polar residues" evidence="8">
    <location>
        <begin position="704"/>
        <end position="717"/>
    </location>
</feature>
<dbReference type="FunFam" id="3.30.710.10:FF:000022">
    <property type="entry name" value="SKP1-like protein 21 isoform X1"/>
    <property type="match status" value="2"/>
</dbReference>
<comment type="subcellular location">
    <subcellularLocation>
        <location evidence="1">Nucleus</location>
    </subcellularLocation>
</comment>
<sequence length="724" mass="82677">MSEPDVIKPEMMKSYIWLQTADGSIQQVEQEVAIFCPFICHEIHAGMGSSKTYPISLPARVTPVTLSLILDYCRFHQVPGRSNKERKSFDEKFIRMDTNRLCELTSAADSLQLKPLVDLTSRALARMIEGKTPEEIRETFHIPDDLTEEEKLEPLKNITDDPRIRLLNRLYARKRKELKEKEKLKNVEVEAEHVDDRSVDELLSFINGENRDSKEVKTAKSKKKNRRRKDQQKNALPVCTNSKTSSSLNNGTKEANGISSVGHDDMVKGRCLPNISELLKLQDSEDDRFALDDDFDDCDIGDGIDPEIKEQIDREVEDFARRLNSDWPERVQELLSLGQERRPSLYSINGNGCSTKLSKPDVIKPEMMKSYIWLQTADGSIQQVEQEVAIFCPFICHEIHAGMGSSKTYPISLPARVTPVTLSLILDYCRFHQVPGRSNKERKSFDEKFIRMDTNRLCELTSAADSLQLKPLVDLTSRALARMIEGKTPEEIRETFHIPDDLTEEEKLEPLKNITDDPRIRLLNRLYARKRKELKEKEKLKNVEVEAEHVDDRSVDELLSFINGENRDSKEVKTAKSKKKNRRRKDQQKNALPVCTNSKTSSSLNNGTKEANGISSVGHDDMVKGRCLPNISELLKLQDSEDDRFALDDDFDDCDIGDGIDPEIKEQIDREVEDFARRLNSDWPERVQELLSLGQERRPSLYSINGNGCSTKLSSASGLEKHKK</sequence>
<evidence type="ECO:0000259" key="9">
    <source>
        <dbReference type="Pfam" id="PF01466"/>
    </source>
</evidence>
<feature type="compositionally biased region" description="Polar residues" evidence="8">
    <location>
        <begin position="239"/>
        <end position="259"/>
    </location>
</feature>
<dbReference type="SUPFAM" id="SSF54695">
    <property type="entry name" value="POZ domain"/>
    <property type="match status" value="2"/>
</dbReference>
<gene>
    <name evidence="10" type="ORF">SSX86_027266</name>
</gene>
<comment type="caution">
    <text evidence="10">The sequence shown here is derived from an EMBL/GenBank/DDBJ whole genome shotgun (WGS) entry which is preliminary data.</text>
</comment>
<evidence type="ECO:0000256" key="2">
    <source>
        <dbReference type="ARBA" id="ARBA00004906"/>
    </source>
</evidence>
<dbReference type="EMBL" id="JBCNJP010000025">
    <property type="protein sequence ID" value="KAK9056177.1"/>
    <property type="molecule type" value="Genomic_DNA"/>
</dbReference>
<evidence type="ECO:0000256" key="6">
    <source>
        <dbReference type="ARBA" id="ARBA00023242"/>
    </source>
</evidence>
<dbReference type="Gene3D" id="3.30.710.10">
    <property type="entry name" value="Potassium Channel Kv1.1, Chain A"/>
    <property type="match status" value="2"/>
</dbReference>
<evidence type="ECO:0000313" key="10">
    <source>
        <dbReference type="EMBL" id="KAK9056177.1"/>
    </source>
</evidence>
<proteinExistence type="inferred from homology"/>
<feature type="region of interest" description="Disordered" evidence="8">
    <location>
        <begin position="704"/>
        <end position="724"/>
    </location>
</feature>
<dbReference type="InterPro" id="IPR036296">
    <property type="entry name" value="SKP1-like_dim_sf"/>
</dbReference>
<name>A0AAP0CL65_9ASTR</name>
<evidence type="ECO:0000256" key="1">
    <source>
        <dbReference type="ARBA" id="ARBA00004123"/>
    </source>
</evidence>
<feature type="region of interest" description="Disordered" evidence="8">
    <location>
        <begin position="213"/>
        <end position="261"/>
    </location>
</feature>
<comment type="function">
    <text evidence="7">Involved in ubiquitination and subsequent proteasomal degradation of target proteins. Together with CUL1, RBX1 and a F-box protein, it forms a SCF E3 ubiquitin ligase complex. The functional specificity of this complex depends on the type of F-box protein. In the SCF complex, it serves as an adapter that links the F-box protein to CUL1.</text>
</comment>
<dbReference type="GO" id="GO:0006511">
    <property type="term" value="P:ubiquitin-dependent protein catabolic process"/>
    <property type="evidence" value="ECO:0007669"/>
    <property type="project" value="InterPro"/>
</dbReference>
<dbReference type="SMART" id="SM00512">
    <property type="entry name" value="Skp1"/>
    <property type="match status" value="2"/>
</dbReference>
<feature type="compositionally biased region" description="Basic residues" evidence="8">
    <location>
        <begin position="219"/>
        <end position="230"/>
    </location>
</feature>
<evidence type="ECO:0000256" key="5">
    <source>
        <dbReference type="ARBA" id="ARBA00022786"/>
    </source>
</evidence>
<comment type="similarity">
    <text evidence="3">Belongs to the SKP1 family.</text>
</comment>
<feature type="domain" description="SKP1 component dimerisation" evidence="9">
    <location>
        <begin position="470"/>
        <end position="508"/>
    </location>
</feature>
<accession>A0AAP0CL65</accession>
<comment type="pathway">
    <text evidence="2">Protein modification; protein ubiquitination.</text>
</comment>
<dbReference type="GO" id="GO:0005634">
    <property type="term" value="C:nucleus"/>
    <property type="evidence" value="ECO:0007669"/>
    <property type="project" value="UniProtKB-SubCell"/>
</dbReference>
<dbReference type="PANTHER" id="PTHR11165">
    <property type="entry name" value="SKP1"/>
    <property type="match status" value="1"/>
</dbReference>
<dbReference type="InterPro" id="IPR001232">
    <property type="entry name" value="SKP1-like"/>
</dbReference>
<evidence type="ECO:0000256" key="7">
    <source>
        <dbReference type="ARBA" id="ARBA00054396"/>
    </source>
</evidence>
<protein>
    <recommendedName>
        <fullName evidence="9">SKP1 component dimerisation domain-containing protein</fullName>
    </recommendedName>
</protein>
<evidence type="ECO:0000256" key="3">
    <source>
        <dbReference type="ARBA" id="ARBA00009993"/>
    </source>
</evidence>
<feature type="region of interest" description="Disordered" evidence="8">
    <location>
        <begin position="569"/>
        <end position="617"/>
    </location>
</feature>
<dbReference type="InterPro" id="IPR011333">
    <property type="entry name" value="SKP1/BTB/POZ_sf"/>
</dbReference>
<dbReference type="SUPFAM" id="SSF81382">
    <property type="entry name" value="Skp1 dimerisation domain-like"/>
    <property type="match status" value="2"/>
</dbReference>